<dbReference type="Proteomes" id="UP000422644">
    <property type="component" value="Chromosome"/>
</dbReference>
<reference evidence="2 3" key="1">
    <citation type="submission" date="2019-07" db="EMBL/GenBank/DDBJ databases">
        <title>Complete Genome Sequence of Leptotrichia trevisanii Strain JMUB3870.</title>
        <authorList>
            <person name="Watanabe S."/>
            <person name="Cui L."/>
        </authorList>
    </citation>
    <scope>NUCLEOTIDE SEQUENCE [LARGE SCALE GENOMIC DNA]</scope>
    <source>
        <strain evidence="2 3">JMUB3870</strain>
    </source>
</reference>
<dbReference type="PROSITE" id="PS51118">
    <property type="entry name" value="HTH_HXLR"/>
    <property type="match status" value="1"/>
</dbReference>
<proteinExistence type="predicted"/>
<dbReference type="AlphaFoldDB" id="A0A510K305"/>
<dbReference type="Pfam" id="PF01638">
    <property type="entry name" value="HxlR"/>
    <property type="match status" value="1"/>
</dbReference>
<accession>A0A510K305</accession>
<dbReference type="InterPro" id="IPR036390">
    <property type="entry name" value="WH_DNA-bd_sf"/>
</dbReference>
<dbReference type="Gene3D" id="1.10.10.10">
    <property type="entry name" value="Winged helix-like DNA-binding domain superfamily/Winged helix DNA-binding domain"/>
    <property type="match status" value="1"/>
</dbReference>
<sequence>MEGKIYTCPLELTQKILSKKWTVIILWLLRHGKVRTKDFKNQIKGSNEKMIINHLNYLIEEKLIEKKGIRCLSQKDRICSYREGKRFVTYFGTYAKLWKKILC</sequence>
<name>A0A510K305_9FUSO</name>
<evidence type="ECO:0000313" key="3">
    <source>
        <dbReference type="Proteomes" id="UP000422644"/>
    </source>
</evidence>
<evidence type="ECO:0000259" key="1">
    <source>
        <dbReference type="PROSITE" id="PS51118"/>
    </source>
</evidence>
<keyword evidence="3" id="KW-1185">Reference proteome</keyword>
<organism evidence="2 3">
    <name type="scientific">Leptotrichia trevisanii</name>
    <dbReference type="NCBI Taxonomy" id="109328"/>
    <lineage>
        <taxon>Bacteria</taxon>
        <taxon>Fusobacteriati</taxon>
        <taxon>Fusobacteriota</taxon>
        <taxon>Fusobacteriia</taxon>
        <taxon>Fusobacteriales</taxon>
        <taxon>Leptotrichiaceae</taxon>
        <taxon>Leptotrichia</taxon>
    </lineage>
</organism>
<protein>
    <submittedName>
        <fullName evidence="2">HxlR family transcriptional regulator</fullName>
    </submittedName>
</protein>
<dbReference type="InterPro" id="IPR036388">
    <property type="entry name" value="WH-like_DNA-bd_sf"/>
</dbReference>
<dbReference type="InterPro" id="IPR002577">
    <property type="entry name" value="HTH_HxlR"/>
</dbReference>
<feature type="domain" description="HTH hxlR-type" evidence="1">
    <location>
        <begin position="8"/>
        <end position="103"/>
    </location>
</feature>
<gene>
    <name evidence="2" type="ORF">JMUB3870_2068</name>
</gene>
<evidence type="ECO:0000313" key="2">
    <source>
        <dbReference type="EMBL" id="BBM45946.1"/>
    </source>
</evidence>
<dbReference type="SUPFAM" id="SSF46785">
    <property type="entry name" value="Winged helix' DNA-binding domain"/>
    <property type="match status" value="1"/>
</dbReference>
<dbReference type="EMBL" id="AP019831">
    <property type="protein sequence ID" value="BBM45946.1"/>
    <property type="molecule type" value="Genomic_DNA"/>
</dbReference>